<dbReference type="Proteomes" id="UP000054524">
    <property type="component" value="Unassembled WGS sequence"/>
</dbReference>
<reference evidence="3 4" key="3">
    <citation type="journal article" date="2014" name="Genome Announc.">
        <title>Genome Sequence of the Microsporidian Species Nematocida sp1 Strain ERTm6 (ATCC PRA-372).</title>
        <authorList>
            <person name="Bakowski M.A."/>
            <person name="Priest M."/>
            <person name="Young S."/>
            <person name="Cuomo C.A."/>
            <person name="Troemel E.R."/>
        </authorList>
    </citation>
    <scope>NUCLEOTIDE SEQUENCE [LARGE SCALE GENOMIC DNA]</scope>
    <source>
        <strain evidence="3 4">ERTm6</strain>
    </source>
</reference>
<keyword evidence="4" id="KW-1185">Reference proteome</keyword>
<sequence length="160" mass="18519">MLIMGDINRVKIYTLSELEKKEKLELVLANEFDIFAMTGLDAKDKPFYKSCIKEVMKKNPSAYNHKCNCPIQKFKQVRYIAAKDVIAYRSGKCNLDSAQIGYIMPRNSAFGSDFRDLLLLARQILISRKESISMPFEFFTTWIGLNIGIVILLYIERYLI</sequence>
<reference evidence="2" key="1">
    <citation type="submission" date="2011-03" db="EMBL/GenBank/DDBJ databases">
        <title>The Genome Sequence of Nematocida sp1 strain ERTm2.</title>
        <authorList>
            <consortium name="The Broad Institute Genome Sequencing Platform"/>
            <consortium name="The Broad Institute Genome Sequencing Center for Infectious Disease"/>
            <person name="Cuomo C."/>
            <person name="Troemel E."/>
            <person name="Young S.K."/>
            <person name="Zeng Q."/>
            <person name="Gargeya S."/>
            <person name="Fitzgerald M."/>
            <person name="Haas B."/>
            <person name="Abouelleil A."/>
            <person name="Alvarado L."/>
            <person name="Arachchi H.M."/>
            <person name="Berlin A."/>
            <person name="Brown A."/>
            <person name="Chapman S.B."/>
            <person name="Chen Z."/>
            <person name="Dunbar C."/>
            <person name="Freedman E."/>
            <person name="Gearin G."/>
            <person name="Gellesch M."/>
            <person name="Goldberg J."/>
            <person name="Griggs A."/>
            <person name="Gujja S."/>
            <person name="Heilman E.R."/>
            <person name="Heiman D."/>
            <person name="Howarth C."/>
            <person name="Larson L."/>
            <person name="Lui A."/>
            <person name="MacDonald P.J.P."/>
            <person name="Mehta T."/>
            <person name="Montmayeur A."/>
            <person name="Murphy C."/>
            <person name="Neiman D."/>
            <person name="Pearson M."/>
            <person name="Priest M."/>
            <person name="Roberts A."/>
            <person name="Saif S."/>
            <person name="Shea T."/>
            <person name="Shenoy N."/>
            <person name="Sisk P."/>
            <person name="Stolte C."/>
            <person name="Sykes S."/>
            <person name="White J."/>
            <person name="Yandava C."/>
            <person name="Wortman J."/>
            <person name="Nusbaum C."/>
            <person name="Birren B."/>
        </authorList>
    </citation>
    <scope>NUCLEOTIDE SEQUENCE</scope>
    <source>
        <strain evidence="2">ERTm2</strain>
    </source>
</reference>
<dbReference type="HOGENOM" id="CLU_114208_0_0_1"/>
<evidence type="ECO:0000256" key="1">
    <source>
        <dbReference type="SAM" id="Phobius"/>
    </source>
</evidence>
<dbReference type="EMBL" id="AKIJ01000005">
    <property type="protein sequence ID" value="KFG25229.1"/>
    <property type="molecule type" value="Genomic_DNA"/>
</dbReference>
<feature type="transmembrane region" description="Helical" evidence="1">
    <location>
        <begin position="136"/>
        <end position="155"/>
    </location>
</feature>
<keyword evidence="1" id="KW-0812">Transmembrane</keyword>
<dbReference type="AlphaFoldDB" id="H8ZD10"/>
<evidence type="ECO:0000313" key="2">
    <source>
        <dbReference type="EMBL" id="EHY65550.1"/>
    </source>
</evidence>
<reference evidence="3" key="2">
    <citation type="submission" date="2012-10" db="EMBL/GenBank/DDBJ databases">
        <authorList>
            <consortium name="The Broad Institute Genome Sequencing Platform"/>
            <consortium name="The Broad Institute Genome Sequencing Center for Infectious Disease"/>
            <person name="Cuomo C."/>
            <person name="Troemel E."/>
            <person name="Walker B."/>
            <person name="Young S.K."/>
            <person name="Zeng Q."/>
            <person name="Gargeya S."/>
            <person name="Fitzgerald M."/>
            <person name="Haas B."/>
            <person name="Abouelleil A."/>
            <person name="Alvarado L."/>
            <person name="Arachchi H.M."/>
            <person name="Berlin A.M."/>
            <person name="Chapman S.B."/>
            <person name="Goldberg J."/>
            <person name="Griggs A."/>
            <person name="Gujja S."/>
            <person name="Hansen M."/>
            <person name="Howarth C."/>
            <person name="Imamovic A."/>
            <person name="Larimer J."/>
            <person name="McCowan C."/>
            <person name="Murphy C."/>
            <person name="Neiman D."/>
            <person name="Pearson M."/>
            <person name="Priest M."/>
            <person name="Roberts A."/>
            <person name="Saif S."/>
            <person name="Shea T."/>
            <person name="Sisk P."/>
            <person name="Sykes S."/>
            <person name="Wortman J."/>
            <person name="Nusbaum C."/>
            <person name="Birren B."/>
        </authorList>
    </citation>
    <scope>NUCLEOTIDE SEQUENCE</scope>
    <source>
        <strain evidence="3">ERTm6</strain>
    </source>
</reference>
<accession>H8ZD10</accession>
<accession>A0A086IZB1</accession>
<gene>
    <name evidence="2" type="ORF">NERG_01157</name>
    <name evidence="3" type="ORF">NESG_01998</name>
</gene>
<keyword evidence="1" id="KW-0472">Membrane</keyword>
<keyword evidence="1" id="KW-1133">Transmembrane helix</keyword>
<dbReference type="Proteomes" id="UP000005622">
    <property type="component" value="Unassembled WGS sequence"/>
</dbReference>
<protein>
    <submittedName>
        <fullName evidence="2">Uncharacterized protein</fullName>
    </submittedName>
</protein>
<evidence type="ECO:0000313" key="4">
    <source>
        <dbReference type="Proteomes" id="UP000054524"/>
    </source>
</evidence>
<organism evidence="2">
    <name type="scientific">Nematocida ausubeli (strain ATCC PRA-371 / ERTm2)</name>
    <name type="common">Nematode killer fungus</name>
    <dbReference type="NCBI Taxonomy" id="1913371"/>
    <lineage>
        <taxon>Eukaryota</taxon>
        <taxon>Fungi</taxon>
        <taxon>Fungi incertae sedis</taxon>
        <taxon>Microsporidia</taxon>
        <taxon>Nematocida</taxon>
    </lineage>
</organism>
<dbReference type="OrthoDB" id="2192768at2759"/>
<name>H8ZD10_NEMA1</name>
<dbReference type="EMBL" id="JH604635">
    <property type="protein sequence ID" value="EHY65550.1"/>
    <property type="molecule type" value="Genomic_DNA"/>
</dbReference>
<proteinExistence type="predicted"/>
<evidence type="ECO:0000313" key="3">
    <source>
        <dbReference type="EMBL" id="KFG25229.1"/>
    </source>
</evidence>